<feature type="compositionally biased region" description="Acidic residues" evidence="1">
    <location>
        <begin position="716"/>
        <end position="726"/>
    </location>
</feature>
<dbReference type="STRING" id="306901.Q2GSY4"/>
<evidence type="ECO:0000256" key="1">
    <source>
        <dbReference type="SAM" id="MobiDB-lite"/>
    </source>
</evidence>
<dbReference type="InterPro" id="IPR042488">
    <property type="entry name" value="Rad4_BHD3_sf"/>
</dbReference>
<dbReference type="Gene3D" id="3.30.70.2460">
    <property type="entry name" value="Rad4, beta-hairpin domain BHD3"/>
    <property type="match status" value="1"/>
</dbReference>
<dbReference type="InterPro" id="IPR036985">
    <property type="entry name" value="Transglutaminase-like_sf"/>
</dbReference>
<sequence>MVRRKRDAPTESSPRTTRSSTRVATRGAARRTAAGRDGAVPDIVRQMVVEARSELRAQDAHVSERPLKRRRPGEGRPARSETPKTKAAKDISSESSKVIVGDASDDNLRFEDVVLPTPTVQTMTRDSDEEDDDDIDFEDVAIEANEPSATVVSKEPRVLDLDLSAHMALAPRRADRRKAISKEEKDRRVEIHKMHLVCLLAHVELRNRWCNDRSVQDALRPLLPEKTVSALLPRASLNQFGRSESLRKGLQEAKELFKLNFTITERGIRRALWAEDEEQLKDYQLPDDIESTLDKSDFLEAAKTLQGSRDKQPSKFEIYAAAVAKHETKYPEFQAGATTPSPRRRLGHPHASAYHPPSMTAPSHAPSTSASRVANPQNHPRRVCLPRILGRSPRCRPPELAPRRPARDWHANGSPAPSNRPPPTPSTHSPTPSPSKPTPAPATSRAAMPKRTPPRPAASASTASPPPPSRPPSRNEFRIASKGKEGSKALKLSVPPRFGGGRGWGEDGAGSDGEREGDDDDDPDRVGLFGDAARGYVPLYMMEQTDAYVAPPVVGGRVPKNKFGNLDLYVPSMVPRGGVHVRHERAAQAAFILGVDYAPALTGFEFRGRHGTAVLNGVVVPEEAGEGVWAVIGGLEDMEAEEEQERRSRRALRMWSRFLKALRIRERIWAGVDEEAEEEVDQPKGKGKGKAVEEDDDVGMEDASEDDMGGGGFFVPDEDDDDDDDGGGGGFIVE</sequence>
<dbReference type="PANTHER" id="PTHR12135">
    <property type="entry name" value="DNA REPAIR PROTEIN XP-C / RAD4"/>
    <property type="match status" value="1"/>
</dbReference>
<dbReference type="VEuPathDB" id="FungiDB:CHGG_08920"/>
<organism evidence="3 4">
    <name type="scientific">Chaetomium globosum (strain ATCC 6205 / CBS 148.51 / DSM 1962 / NBRC 6347 / NRRL 1970)</name>
    <name type="common">Soil fungus</name>
    <dbReference type="NCBI Taxonomy" id="306901"/>
    <lineage>
        <taxon>Eukaryota</taxon>
        <taxon>Fungi</taxon>
        <taxon>Dikarya</taxon>
        <taxon>Ascomycota</taxon>
        <taxon>Pezizomycotina</taxon>
        <taxon>Sordariomycetes</taxon>
        <taxon>Sordariomycetidae</taxon>
        <taxon>Sordariales</taxon>
        <taxon>Chaetomiaceae</taxon>
        <taxon>Chaetomium</taxon>
    </lineage>
</organism>
<dbReference type="eggNOG" id="KOG2179">
    <property type="taxonomic scope" value="Eukaryota"/>
</dbReference>
<dbReference type="PANTHER" id="PTHR12135:SF0">
    <property type="entry name" value="DNA REPAIR PROTEIN COMPLEMENTING XP-C CELLS"/>
    <property type="match status" value="1"/>
</dbReference>
<dbReference type="RefSeq" id="XP_001226847.1">
    <property type="nucleotide sequence ID" value="XM_001226846.1"/>
</dbReference>
<dbReference type="FunCoup" id="Q2GSY4">
    <property type="interactions" value="119"/>
</dbReference>
<dbReference type="GO" id="GO:0003684">
    <property type="term" value="F:damaged DNA binding"/>
    <property type="evidence" value="ECO:0007669"/>
    <property type="project" value="InterPro"/>
</dbReference>
<dbReference type="Pfam" id="PF10405">
    <property type="entry name" value="BHD_3"/>
    <property type="match status" value="1"/>
</dbReference>
<proteinExistence type="predicted"/>
<evidence type="ECO:0000259" key="2">
    <source>
        <dbReference type="SMART" id="SM01032"/>
    </source>
</evidence>
<protein>
    <recommendedName>
        <fullName evidence="2">Rad4 beta-hairpin domain-containing protein</fullName>
    </recommendedName>
</protein>
<feature type="compositionally biased region" description="Basic and acidic residues" evidence="1">
    <location>
        <begin position="473"/>
        <end position="488"/>
    </location>
</feature>
<dbReference type="GO" id="GO:0006298">
    <property type="term" value="P:mismatch repair"/>
    <property type="evidence" value="ECO:0007669"/>
    <property type="project" value="TreeGrafter"/>
</dbReference>
<feature type="compositionally biased region" description="Basic and acidic residues" evidence="1">
    <location>
        <begin position="51"/>
        <end position="92"/>
    </location>
</feature>
<evidence type="ECO:0000313" key="3">
    <source>
        <dbReference type="EMBL" id="EAQ84906.1"/>
    </source>
</evidence>
<dbReference type="OMA" id="VDEYAMD"/>
<dbReference type="Gene3D" id="3.90.260.10">
    <property type="entry name" value="Transglutaminase-like"/>
    <property type="match status" value="1"/>
</dbReference>
<dbReference type="InParanoid" id="Q2GSY4"/>
<gene>
    <name evidence="3" type="ORF">CHGG_08920</name>
</gene>
<feature type="region of interest" description="Disordered" evidence="1">
    <location>
        <begin position="1"/>
        <end position="96"/>
    </location>
</feature>
<dbReference type="InterPro" id="IPR004583">
    <property type="entry name" value="DNA_repair_Rad4"/>
</dbReference>
<dbReference type="InterPro" id="IPR038765">
    <property type="entry name" value="Papain-like_cys_pep_sf"/>
</dbReference>
<accession>Q2GSY4</accession>
<dbReference type="GO" id="GO:0003697">
    <property type="term" value="F:single-stranded DNA binding"/>
    <property type="evidence" value="ECO:0007669"/>
    <property type="project" value="TreeGrafter"/>
</dbReference>
<dbReference type="HOGENOM" id="CLU_003639_1_0_1"/>
<keyword evidence="4" id="KW-1185">Reference proteome</keyword>
<dbReference type="InterPro" id="IPR018328">
    <property type="entry name" value="Rad4_beta-hairpin_dom3"/>
</dbReference>
<dbReference type="AlphaFoldDB" id="Q2GSY4"/>
<feature type="region of interest" description="Disordered" evidence="1">
    <location>
        <begin position="674"/>
        <end position="734"/>
    </location>
</feature>
<reference evidence="4" key="1">
    <citation type="journal article" date="2015" name="Genome Announc.">
        <title>Draft genome sequence of the cellulolytic fungus Chaetomium globosum.</title>
        <authorList>
            <person name="Cuomo C.A."/>
            <person name="Untereiner W.A."/>
            <person name="Ma L.-J."/>
            <person name="Grabherr M."/>
            <person name="Birren B.W."/>
        </authorList>
    </citation>
    <scope>NUCLEOTIDE SEQUENCE [LARGE SCALE GENOMIC DNA]</scope>
    <source>
        <strain evidence="4">ATCC 6205 / CBS 148.51 / DSM 1962 / NBRC 6347 / NRRL 1970</strain>
    </source>
</reference>
<feature type="domain" description="Rad4 beta-hairpin" evidence="2">
    <location>
        <begin position="558"/>
        <end position="632"/>
    </location>
</feature>
<dbReference type="GO" id="GO:0006289">
    <property type="term" value="P:nucleotide-excision repair"/>
    <property type="evidence" value="ECO:0007669"/>
    <property type="project" value="InterPro"/>
</dbReference>
<dbReference type="GO" id="GO:0000111">
    <property type="term" value="C:nucleotide-excision repair factor 2 complex"/>
    <property type="evidence" value="ECO:0007669"/>
    <property type="project" value="TreeGrafter"/>
</dbReference>
<dbReference type="GO" id="GO:0071942">
    <property type="term" value="C:XPC complex"/>
    <property type="evidence" value="ECO:0007669"/>
    <property type="project" value="TreeGrafter"/>
</dbReference>
<dbReference type="GO" id="GO:0005737">
    <property type="term" value="C:cytoplasm"/>
    <property type="evidence" value="ECO:0007669"/>
    <property type="project" value="TreeGrafter"/>
</dbReference>
<feature type="compositionally biased region" description="Basic and acidic residues" evidence="1">
    <location>
        <begin position="401"/>
        <end position="410"/>
    </location>
</feature>
<feature type="region of interest" description="Disordered" evidence="1">
    <location>
        <begin position="330"/>
        <end position="527"/>
    </location>
</feature>
<dbReference type="Proteomes" id="UP000001056">
    <property type="component" value="Unassembled WGS sequence"/>
</dbReference>
<feature type="compositionally biased region" description="Acidic residues" evidence="1">
    <location>
        <begin position="693"/>
        <end position="708"/>
    </location>
</feature>
<dbReference type="SUPFAM" id="SSF54001">
    <property type="entry name" value="Cysteine proteinases"/>
    <property type="match status" value="1"/>
</dbReference>
<feature type="compositionally biased region" description="Pro residues" evidence="1">
    <location>
        <begin position="418"/>
        <end position="440"/>
    </location>
</feature>
<feature type="compositionally biased region" description="Gly residues" evidence="1">
    <location>
        <begin position="498"/>
        <end position="511"/>
    </location>
</feature>
<dbReference type="GeneID" id="4395209"/>
<evidence type="ECO:0000313" key="4">
    <source>
        <dbReference type="Proteomes" id="UP000001056"/>
    </source>
</evidence>
<dbReference type="SMART" id="SM01032">
    <property type="entry name" value="BHD_3"/>
    <property type="match status" value="1"/>
</dbReference>
<dbReference type="OrthoDB" id="300780at2759"/>
<feature type="compositionally biased region" description="Low complexity" evidence="1">
    <location>
        <begin position="355"/>
        <end position="371"/>
    </location>
</feature>
<feature type="compositionally biased region" description="Low complexity" evidence="1">
    <location>
        <begin position="10"/>
        <end position="36"/>
    </location>
</feature>
<name>Q2GSY4_CHAGB</name>
<dbReference type="EMBL" id="CH408034">
    <property type="protein sequence ID" value="EAQ84906.1"/>
    <property type="molecule type" value="Genomic_DNA"/>
</dbReference>